<proteinExistence type="inferred from homology"/>
<evidence type="ECO:0000256" key="1">
    <source>
        <dbReference type="ARBA" id="ARBA00005725"/>
    </source>
</evidence>
<comment type="caution">
    <text evidence="5">The sequence shown here is derived from an EMBL/GenBank/DDBJ whole genome shotgun (WGS) entry which is preliminary data.</text>
</comment>
<comment type="similarity">
    <text evidence="1">Belongs to the NmrA-type oxidoreductase family. Isoflavone reductase subfamily.</text>
</comment>
<protein>
    <submittedName>
        <fullName evidence="5">NmrA family transcriptional regulator</fullName>
    </submittedName>
</protein>
<accession>A0A9W9RKK1</accession>
<dbReference type="EMBL" id="JAPZBR010000002">
    <property type="protein sequence ID" value="KAJ5361862.1"/>
    <property type="molecule type" value="Genomic_DNA"/>
</dbReference>
<keyword evidence="3" id="KW-0560">Oxidoreductase</keyword>
<gene>
    <name evidence="5" type="ORF">N7541_002706</name>
</gene>
<dbReference type="Proteomes" id="UP001148299">
    <property type="component" value="Unassembled WGS sequence"/>
</dbReference>
<evidence type="ECO:0000256" key="2">
    <source>
        <dbReference type="ARBA" id="ARBA00022857"/>
    </source>
</evidence>
<dbReference type="Pfam" id="PF05368">
    <property type="entry name" value="NmrA"/>
    <property type="match status" value="1"/>
</dbReference>
<organism evidence="5 6">
    <name type="scientific">Penicillium brevicompactum</name>
    <dbReference type="NCBI Taxonomy" id="5074"/>
    <lineage>
        <taxon>Eukaryota</taxon>
        <taxon>Fungi</taxon>
        <taxon>Dikarya</taxon>
        <taxon>Ascomycota</taxon>
        <taxon>Pezizomycotina</taxon>
        <taxon>Eurotiomycetes</taxon>
        <taxon>Eurotiomycetidae</taxon>
        <taxon>Eurotiales</taxon>
        <taxon>Aspergillaceae</taxon>
        <taxon>Penicillium</taxon>
    </lineage>
</organism>
<reference evidence="5" key="2">
    <citation type="journal article" date="2023" name="IMA Fungus">
        <title>Comparative genomic study of the Penicillium genus elucidates a diverse pangenome and 15 lateral gene transfer events.</title>
        <authorList>
            <person name="Petersen C."/>
            <person name="Sorensen T."/>
            <person name="Nielsen M.R."/>
            <person name="Sondergaard T.E."/>
            <person name="Sorensen J.L."/>
            <person name="Fitzpatrick D.A."/>
            <person name="Frisvad J.C."/>
            <person name="Nielsen K.L."/>
        </authorList>
    </citation>
    <scope>NUCLEOTIDE SEQUENCE</scope>
    <source>
        <strain evidence="5">IBT 35675</strain>
    </source>
</reference>
<dbReference type="GO" id="GO:0016491">
    <property type="term" value="F:oxidoreductase activity"/>
    <property type="evidence" value="ECO:0007669"/>
    <property type="project" value="UniProtKB-KW"/>
</dbReference>
<name>A0A9W9RKK1_PENBR</name>
<dbReference type="InterPro" id="IPR051609">
    <property type="entry name" value="NmrA/Isoflavone_reductase-like"/>
</dbReference>
<evidence type="ECO:0000313" key="5">
    <source>
        <dbReference type="EMBL" id="KAJ5361862.1"/>
    </source>
</evidence>
<reference evidence="5" key="1">
    <citation type="submission" date="2022-12" db="EMBL/GenBank/DDBJ databases">
        <authorList>
            <person name="Petersen C."/>
        </authorList>
    </citation>
    <scope>NUCLEOTIDE SEQUENCE</scope>
    <source>
        <strain evidence="5">IBT 35675</strain>
    </source>
</reference>
<dbReference type="InterPro" id="IPR036291">
    <property type="entry name" value="NAD(P)-bd_dom_sf"/>
</dbReference>
<dbReference type="InterPro" id="IPR008030">
    <property type="entry name" value="NmrA-like"/>
</dbReference>
<evidence type="ECO:0000256" key="3">
    <source>
        <dbReference type="ARBA" id="ARBA00023002"/>
    </source>
</evidence>
<dbReference type="Gene3D" id="3.40.50.720">
    <property type="entry name" value="NAD(P)-binding Rossmann-like Domain"/>
    <property type="match status" value="1"/>
</dbReference>
<keyword evidence="2" id="KW-0521">NADP</keyword>
<dbReference type="PANTHER" id="PTHR47706">
    <property type="entry name" value="NMRA-LIKE FAMILY PROTEIN"/>
    <property type="match status" value="1"/>
</dbReference>
<evidence type="ECO:0000313" key="6">
    <source>
        <dbReference type="Proteomes" id="UP001148299"/>
    </source>
</evidence>
<dbReference type="PANTHER" id="PTHR47706:SF4">
    <property type="entry name" value="NMRA-LIKE DOMAIN-CONTAINING PROTEIN"/>
    <property type="match status" value="1"/>
</dbReference>
<evidence type="ECO:0000259" key="4">
    <source>
        <dbReference type="Pfam" id="PF05368"/>
    </source>
</evidence>
<feature type="domain" description="NmrA-like" evidence="4">
    <location>
        <begin position="4"/>
        <end position="247"/>
    </location>
</feature>
<keyword evidence="6" id="KW-1185">Reference proteome</keyword>
<dbReference type="AlphaFoldDB" id="A0A9W9RKK1"/>
<sequence length="321" mass="35077">MVIVALAGGSGDLGKILLNELVASKKHVIYVLSRKARSAQGAASPEHLAVDYTSVEALANVLEKHKIEAVVSALNLYWEGVPAAQLNLIRAAAQSSTVSKFIPSEFNLDYKLPDDILVYPPKLQQVEAAEELAKYPHLSWTLLRNGIFLDYLGLPYKPIFTSLTPLWLFLDLDHKVCHVPEEGTQTLVLSHSSDVAKYVERLICLPGEKWPRESAVIGNKLQPKDIVGIAEKVTGQKFEIVFDPMNNIRGGRPAVLPSNTKQEVLGGDMETLNAVVAGTILAAAGNGYDIPGVDLSNIFPDVPKTNIEEFLRSCWALKMKA</sequence>
<dbReference type="SUPFAM" id="SSF51735">
    <property type="entry name" value="NAD(P)-binding Rossmann-fold domains"/>
    <property type="match status" value="1"/>
</dbReference>